<comment type="caution">
    <text evidence="2">The sequence shown here is derived from an EMBL/GenBank/DDBJ whole genome shotgun (WGS) entry which is preliminary data.</text>
</comment>
<evidence type="ECO:0000313" key="3">
    <source>
        <dbReference type="Proteomes" id="UP000265520"/>
    </source>
</evidence>
<dbReference type="EMBL" id="LXQA010601085">
    <property type="protein sequence ID" value="MCI61512.1"/>
    <property type="molecule type" value="Genomic_DNA"/>
</dbReference>
<feature type="non-terminal residue" evidence="2">
    <location>
        <position position="70"/>
    </location>
</feature>
<dbReference type="GO" id="GO:0003677">
    <property type="term" value="F:DNA binding"/>
    <property type="evidence" value="ECO:0007669"/>
    <property type="project" value="UniProtKB-KW"/>
</dbReference>
<keyword evidence="2" id="KW-0067">ATP-binding</keyword>
<keyword evidence="3" id="KW-1185">Reference proteome</keyword>
<feature type="compositionally biased region" description="Polar residues" evidence="1">
    <location>
        <begin position="20"/>
        <end position="29"/>
    </location>
</feature>
<name>A0A392TKK6_9FABA</name>
<dbReference type="GO" id="GO:0004386">
    <property type="term" value="F:helicase activity"/>
    <property type="evidence" value="ECO:0007669"/>
    <property type="project" value="UniProtKB-KW"/>
</dbReference>
<evidence type="ECO:0000256" key="1">
    <source>
        <dbReference type="SAM" id="MobiDB-lite"/>
    </source>
</evidence>
<keyword evidence="2" id="KW-0547">Nucleotide-binding</keyword>
<feature type="compositionally biased region" description="Basic and acidic residues" evidence="1">
    <location>
        <begin position="1"/>
        <end position="18"/>
    </location>
</feature>
<keyword evidence="2" id="KW-0347">Helicase</keyword>
<evidence type="ECO:0000313" key="2">
    <source>
        <dbReference type="EMBL" id="MCI61512.1"/>
    </source>
</evidence>
<dbReference type="Proteomes" id="UP000265520">
    <property type="component" value="Unassembled WGS sequence"/>
</dbReference>
<sequence length="70" mass="7694">MVDRSNSTKDDNCERLQVSKDVSISTNPQSTLADKVTTAASDCQPCSPHHLKLADKAHEDSILEEARIIE</sequence>
<keyword evidence="2" id="KW-0378">Hydrolase</keyword>
<organism evidence="2 3">
    <name type="scientific">Trifolium medium</name>
    <dbReference type="NCBI Taxonomy" id="97028"/>
    <lineage>
        <taxon>Eukaryota</taxon>
        <taxon>Viridiplantae</taxon>
        <taxon>Streptophyta</taxon>
        <taxon>Embryophyta</taxon>
        <taxon>Tracheophyta</taxon>
        <taxon>Spermatophyta</taxon>
        <taxon>Magnoliopsida</taxon>
        <taxon>eudicotyledons</taxon>
        <taxon>Gunneridae</taxon>
        <taxon>Pentapetalae</taxon>
        <taxon>rosids</taxon>
        <taxon>fabids</taxon>
        <taxon>Fabales</taxon>
        <taxon>Fabaceae</taxon>
        <taxon>Papilionoideae</taxon>
        <taxon>50 kb inversion clade</taxon>
        <taxon>NPAAA clade</taxon>
        <taxon>Hologalegina</taxon>
        <taxon>IRL clade</taxon>
        <taxon>Trifolieae</taxon>
        <taxon>Trifolium</taxon>
    </lineage>
</organism>
<accession>A0A392TKK6</accession>
<protein>
    <submittedName>
        <fullName evidence="2">Putative helicase/SANT-associated DNA-binding protein</fullName>
    </submittedName>
</protein>
<feature type="region of interest" description="Disordered" evidence="1">
    <location>
        <begin position="1"/>
        <end position="29"/>
    </location>
</feature>
<dbReference type="AlphaFoldDB" id="A0A392TKK6"/>
<reference evidence="2 3" key="1">
    <citation type="journal article" date="2018" name="Front. Plant Sci.">
        <title>Red Clover (Trifolium pratense) and Zigzag Clover (T. medium) - A Picture of Genomic Similarities and Differences.</title>
        <authorList>
            <person name="Dluhosova J."/>
            <person name="Istvanek J."/>
            <person name="Nedelnik J."/>
            <person name="Repkova J."/>
        </authorList>
    </citation>
    <scope>NUCLEOTIDE SEQUENCE [LARGE SCALE GENOMIC DNA]</scope>
    <source>
        <strain evidence="3">cv. 10/8</strain>
        <tissue evidence="2">Leaf</tissue>
    </source>
</reference>
<keyword evidence="2" id="KW-0238">DNA-binding</keyword>
<proteinExistence type="predicted"/>